<evidence type="ECO:0000313" key="3">
    <source>
        <dbReference type="Proteomes" id="UP001209654"/>
    </source>
</evidence>
<keyword evidence="1" id="KW-0812">Transmembrane</keyword>
<organism evidence="2 3">
    <name type="scientific">Arthrobacter mangrovi</name>
    <dbReference type="NCBI Taxonomy" id="2966350"/>
    <lineage>
        <taxon>Bacteria</taxon>
        <taxon>Bacillati</taxon>
        <taxon>Actinomycetota</taxon>
        <taxon>Actinomycetes</taxon>
        <taxon>Micrococcales</taxon>
        <taxon>Micrococcaceae</taxon>
        <taxon>Arthrobacter</taxon>
    </lineage>
</organism>
<sequence length="122" mass="12995">MELSVGLAAVAAGAAMAVAGWRAYSGRWRRWLAYGGLVPGIRSYPGLGLLYGGIGFMLAPLAAWAAETGAPDAVTAAVLLPALAGILVSLLSIVWLPRFMRPAWVRTAEHEEPLRLQQKGRR</sequence>
<comment type="caution">
    <text evidence="2">The sequence shown here is derived from an EMBL/GenBank/DDBJ whole genome shotgun (WGS) entry which is preliminary data.</text>
</comment>
<dbReference type="RefSeq" id="WP_264795221.1">
    <property type="nucleotide sequence ID" value="NZ_BRVS01000005.1"/>
</dbReference>
<name>A0ABQ5MSY1_9MICC</name>
<proteinExistence type="predicted"/>
<evidence type="ECO:0000256" key="1">
    <source>
        <dbReference type="SAM" id="Phobius"/>
    </source>
</evidence>
<evidence type="ECO:0000313" key="2">
    <source>
        <dbReference type="EMBL" id="GLB67098.1"/>
    </source>
</evidence>
<feature type="transmembrane region" description="Helical" evidence="1">
    <location>
        <begin position="44"/>
        <end position="66"/>
    </location>
</feature>
<keyword evidence="1" id="KW-1133">Transmembrane helix</keyword>
<dbReference type="Proteomes" id="UP001209654">
    <property type="component" value="Unassembled WGS sequence"/>
</dbReference>
<feature type="transmembrane region" description="Helical" evidence="1">
    <location>
        <begin position="6"/>
        <end position="24"/>
    </location>
</feature>
<dbReference type="EMBL" id="BRVS01000005">
    <property type="protein sequence ID" value="GLB67098.1"/>
    <property type="molecule type" value="Genomic_DNA"/>
</dbReference>
<feature type="transmembrane region" description="Helical" evidence="1">
    <location>
        <begin position="78"/>
        <end position="96"/>
    </location>
</feature>
<keyword evidence="1" id="KW-0472">Membrane</keyword>
<keyword evidence="3" id="KW-1185">Reference proteome</keyword>
<gene>
    <name evidence="2" type="ORF">AHIS1636_15370</name>
</gene>
<accession>A0ABQ5MSY1</accession>
<reference evidence="2 3" key="1">
    <citation type="journal article" date="2023" name="Int. J. Syst. Evol. Microbiol.">
        <title>Arthrobacter mangrovi sp. nov., an actinobacterium isolated from the rhizosphere of a mangrove.</title>
        <authorList>
            <person name="Hamada M."/>
            <person name="Saitou S."/>
            <person name="Enomoto N."/>
            <person name="Nanri K."/>
            <person name="Hidaka K."/>
            <person name="Miura T."/>
            <person name="Tamura T."/>
        </authorList>
    </citation>
    <scope>NUCLEOTIDE SEQUENCE [LARGE SCALE GENOMIC DNA]</scope>
    <source>
        <strain evidence="2 3">NBRC 112813</strain>
    </source>
</reference>
<protein>
    <submittedName>
        <fullName evidence="2">Uncharacterized protein</fullName>
    </submittedName>
</protein>